<dbReference type="RefSeq" id="YP_008130056.1">
    <property type="nucleotide sequence ID" value="NC_021559.1"/>
</dbReference>
<dbReference type="Proteomes" id="UP000201670">
    <property type="component" value="Segment"/>
</dbReference>
<sequence length="131" mass="14023">MKVFLASVIALTPVSAIANEYQEGYSLTRTCTKTEYREEYVPGTMDSPGYVKSWTDTIEVPCDPTTRVYRQPTRIEETVYQDNNDCTDGKVAGGLLGGGAAAAMSRGDGRWWAIPLGVVVGSSIGCDMAGG</sequence>
<proteinExistence type="predicted"/>
<evidence type="ECO:0000313" key="2">
    <source>
        <dbReference type="Proteomes" id="UP000201670"/>
    </source>
</evidence>
<keyword evidence="2" id="KW-1185">Reference proteome</keyword>
<name>R9S5K7_9CAUD</name>
<gene>
    <name evidence="1" type="ORF">PRAG_00127</name>
</gene>
<evidence type="ECO:0000313" key="1">
    <source>
        <dbReference type="EMBL" id="AGN12067.1"/>
    </source>
</evidence>
<organism evidence="1 2">
    <name type="scientific">Prochlorococcus phage P-SSM3</name>
    <dbReference type="NCBI Taxonomy" id="536453"/>
    <lineage>
        <taxon>Viruses</taxon>
        <taxon>Duplodnaviria</taxon>
        <taxon>Heunggongvirae</taxon>
        <taxon>Uroviricota</taxon>
        <taxon>Caudoviricetes</taxon>
        <taxon>Pantevenvirales</taxon>
        <taxon>Kyanoviridae</taxon>
        <taxon>Ronodorvirus</taxon>
        <taxon>Ronodorvirus pssm3</taxon>
    </lineage>
</organism>
<reference evidence="1 2" key="1">
    <citation type="submission" date="2010-10" db="EMBL/GenBank/DDBJ databases">
        <title>The Genome Sequence of Prochlorococcus phage P-SSM3.</title>
        <authorList>
            <consortium name="The Broad Institute Genome Sequencing Platform"/>
            <person name="Henn M.R."/>
            <person name="Sullivan M.S."/>
            <person name="Osburne M.S."/>
            <person name="Levin J."/>
            <person name="Malboeuf C."/>
            <person name="Casali M."/>
            <person name="Russ C."/>
            <person name="Lennon N."/>
            <person name="Chapman S.B."/>
            <person name="Erlich R."/>
            <person name="Young S.K."/>
            <person name="Yandava C."/>
            <person name="Zeng Q."/>
            <person name="Alvarado L."/>
            <person name="Anderson S."/>
            <person name="Berlin A."/>
            <person name="Chen Z."/>
            <person name="Freedman E."/>
            <person name="Gellesch M."/>
            <person name="Goldberg J."/>
            <person name="Green L."/>
            <person name="Griggs A."/>
            <person name="Gujja S."/>
            <person name="Heilman E.R."/>
            <person name="Heiman D."/>
            <person name="Hollinger A."/>
            <person name="Howarth C."/>
            <person name="Larson L."/>
            <person name="Mehta T."/>
            <person name="Pearson M."/>
            <person name="Roberts A."/>
            <person name="Ryan E."/>
            <person name="Saif S."/>
            <person name="Shea T."/>
            <person name="Shenoy N."/>
            <person name="Sisk P."/>
            <person name="Stolte C."/>
            <person name="Sykes S."/>
            <person name="White J."/>
            <person name="Yu Q."/>
            <person name="Coleman M.L."/>
            <person name="Huang K.H."/>
            <person name="Weigele P.R."/>
            <person name="DeFrancesco A.S."/>
            <person name="Kern S.E."/>
            <person name="Thompson L.R."/>
            <person name="Fu R."/>
            <person name="Hombeck B."/>
            <person name="Chisholm S.W."/>
            <person name="Haas B."/>
            <person name="Nusbaum C."/>
            <person name="Birren B."/>
        </authorList>
    </citation>
    <scope>NUCLEOTIDE SEQUENCE [LARGE SCALE GENOMIC DNA]</scope>
    <source>
        <strain evidence="1 2">P-SSM3</strain>
    </source>
</reference>
<dbReference type="EMBL" id="HQ337021">
    <property type="protein sequence ID" value="AGN12067.1"/>
    <property type="molecule type" value="Genomic_DNA"/>
</dbReference>
<protein>
    <submittedName>
        <fullName evidence="1">cAMP phosphodiesterase</fullName>
    </submittedName>
</protein>
<dbReference type="GO" id="GO:0019867">
    <property type="term" value="C:outer membrane"/>
    <property type="evidence" value="ECO:0007669"/>
    <property type="project" value="InterPro"/>
</dbReference>
<dbReference type="KEGG" id="vg:15956808"/>
<dbReference type="GeneID" id="15956808"/>
<accession>R9S5K7</accession>